<dbReference type="InterPro" id="IPR022398">
    <property type="entry name" value="Peptidase_S8_His-AS"/>
</dbReference>
<evidence type="ECO:0000256" key="1">
    <source>
        <dbReference type="ARBA" id="ARBA00011073"/>
    </source>
</evidence>
<keyword evidence="4 5" id="KW-0720">Serine protease</keyword>
<dbReference type="InterPro" id="IPR010259">
    <property type="entry name" value="S8pro/Inhibitor_I9"/>
</dbReference>
<keyword evidence="7" id="KW-0732">Signal</keyword>
<dbReference type="Gene3D" id="3.30.70.80">
    <property type="entry name" value="Peptidase S8 propeptide/proteinase inhibitor I9"/>
    <property type="match status" value="1"/>
</dbReference>
<evidence type="ECO:0000256" key="3">
    <source>
        <dbReference type="ARBA" id="ARBA00022801"/>
    </source>
</evidence>
<dbReference type="PROSITE" id="PS00136">
    <property type="entry name" value="SUBTILASE_ASP"/>
    <property type="match status" value="1"/>
</dbReference>
<dbReference type="PROSITE" id="PS00137">
    <property type="entry name" value="SUBTILASE_HIS"/>
    <property type="match status" value="1"/>
</dbReference>
<dbReference type="SUPFAM" id="SSF54897">
    <property type="entry name" value="Protease propeptides/inhibitors"/>
    <property type="match status" value="1"/>
</dbReference>
<dbReference type="Pfam" id="PF00082">
    <property type="entry name" value="Peptidase_S8"/>
    <property type="match status" value="1"/>
</dbReference>
<dbReference type="InterPro" id="IPR022409">
    <property type="entry name" value="PKD/Chitinase_dom"/>
</dbReference>
<dbReference type="SUPFAM" id="SSF52743">
    <property type="entry name" value="Subtilisin-like"/>
    <property type="match status" value="1"/>
</dbReference>
<dbReference type="Pfam" id="PF05922">
    <property type="entry name" value="Inhibitor_I9"/>
    <property type="match status" value="1"/>
</dbReference>
<reference evidence="10" key="1">
    <citation type="journal article" date="2019" name="Int. J. Syst. Evol. Microbiol.">
        <title>The Global Catalogue of Microorganisms (GCM) 10K type strain sequencing project: providing services to taxonomists for standard genome sequencing and annotation.</title>
        <authorList>
            <consortium name="The Broad Institute Genomics Platform"/>
            <consortium name="The Broad Institute Genome Sequencing Center for Infectious Disease"/>
            <person name="Wu L."/>
            <person name="Ma J."/>
        </authorList>
    </citation>
    <scope>NUCLEOTIDE SEQUENCE [LARGE SCALE GENOMIC DNA]</scope>
    <source>
        <strain evidence="10">CCUG 60214</strain>
    </source>
</reference>
<dbReference type="Gene3D" id="2.60.40.10">
    <property type="entry name" value="Immunoglobulins"/>
    <property type="match status" value="2"/>
</dbReference>
<organism evidence="9 10">
    <name type="scientific">Saccharothrix hoggarensis</name>
    <dbReference type="NCBI Taxonomy" id="913853"/>
    <lineage>
        <taxon>Bacteria</taxon>
        <taxon>Bacillati</taxon>
        <taxon>Actinomycetota</taxon>
        <taxon>Actinomycetes</taxon>
        <taxon>Pseudonocardiales</taxon>
        <taxon>Pseudonocardiaceae</taxon>
        <taxon>Saccharothrix</taxon>
    </lineage>
</organism>
<feature type="signal peptide" evidence="7">
    <location>
        <begin position="1"/>
        <end position="33"/>
    </location>
</feature>
<dbReference type="RefSeq" id="WP_380720443.1">
    <property type="nucleotide sequence ID" value="NZ_JBHTLK010000014.1"/>
</dbReference>
<feature type="domain" description="PKD" evidence="8">
    <location>
        <begin position="508"/>
        <end position="547"/>
    </location>
</feature>
<dbReference type="CDD" id="cd04077">
    <property type="entry name" value="Peptidases_S8_PCSK9_ProteinaseK_like"/>
    <property type="match status" value="1"/>
</dbReference>
<feature type="chain" id="PRO_5047030124" evidence="7">
    <location>
        <begin position="34"/>
        <end position="591"/>
    </location>
</feature>
<dbReference type="EMBL" id="JBHTLK010000014">
    <property type="protein sequence ID" value="MFD1146535.1"/>
    <property type="molecule type" value="Genomic_DNA"/>
</dbReference>
<keyword evidence="2 5" id="KW-0645">Protease</keyword>
<gene>
    <name evidence="9" type="ORF">ACFQ3T_05315</name>
</gene>
<accession>A0ABW3QJB6</accession>
<feature type="domain" description="PKD" evidence="8">
    <location>
        <begin position="426"/>
        <end position="484"/>
    </location>
</feature>
<evidence type="ECO:0000313" key="10">
    <source>
        <dbReference type="Proteomes" id="UP001597168"/>
    </source>
</evidence>
<dbReference type="PROSITE" id="PS51892">
    <property type="entry name" value="SUBTILASE"/>
    <property type="match status" value="1"/>
</dbReference>
<feature type="active site" description="Charge relay system" evidence="5">
    <location>
        <position position="159"/>
    </location>
</feature>
<sequence>MSTSQGRGTLRAGLCAGLASVALTLSVVSVAQAAEGRILGAGVQDAVEGSYIVALAGAPSATASVQAAVSAQATDLAGRYGGEVAHVYSAALRGFSVRMGERQAKRLAADPAVRYVERNGVVRTSETWGLDRVDQRDLPLDDSYAAPNDASGVTAYVVDTGIAFDHPDLEGRAVSGYDFIDDDSDAGDCHGHGTHVAGTIGSKTYGIAKNVDMVAVRVLNCAGSGSFAQVIAGIDWVTENAPEAAVGNMSLGGAQSDAVDEAVANSVAAGVAWAVAAGNAGKDACEVSPAAAPGVLTVAASDSEDRRSVWGSATSSSNWGECVELFAPGSSITSTTQDGKTAAWNGTSMATPHVAGALALVLAADPDLSVADANALVLDTATVNKISDPMDSPNRLLYVDDLGARDPGAPKASFVANCSSTTPDCTFDASGSSDPDGTISSYGWDFGDGTTGSGVKPSHKYGRNGTYTVKLTVTDNSGKTATTSRRAVAGPQPPRAAFSVSCQRDVCSFDGSASSDPNDDIVSHTWDFGDGKTATGVKASHTYSTTAQAVTFTAKLTVTDSFDQKSTVSKQIRCHGAPSSNFPTWCIPVMF</sequence>
<protein>
    <submittedName>
        <fullName evidence="9">S8 family serine peptidase</fullName>
    </submittedName>
</protein>
<dbReference type="Proteomes" id="UP001597168">
    <property type="component" value="Unassembled WGS sequence"/>
</dbReference>
<evidence type="ECO:0000256" key="2">
    <source>
        <dbReference type="ARBA" id="ARBA00022670"/>
    </source>
</evidence>
<dbReference type="PANTHER" id="PTHR43806">
    <property type="entry name" value="PEPTIDASE S8"/>
    <property type="match status" value="1"/>
</dbReference>
<dbReference type="InterPro" id="IPR000601">
    <property type="entry name" value="PKD_dom"/>
</dbReference>
<comment type="caution">
    <text evidence="9">The sequence shown here is derived from an EMBL/GenBank/DDBJ whole genome shotgun (WGS) entry which is preliminary data.</text>
</comment>
<dbReference type="PRINTS" id="PR00723">
    <property type="entry name" value="SUBTILISIN"/>
</dbReference>
<dbReference type="InterPro" id="IPR050131">
    <property type="entry name" value="Peptidase_S8_subtilisin-like"/>
</dbReference>
<evidence type="ECO:0000313" key="9">
    <source>
        <dbReference type="EMBL" id="MFD1146535.1"/>
    </source>
</evidence>
<name>A0ABW3QJB6_9PSEU</name>
<evidence type="ECO:0000256" key="6">
    <source>
        <dbReference type="RuleBase" id="RU003355"/>
    </source>
</evidence>
<dbReference type="InterPro" id="IPR013783">
    <property type="entry name" value="Ig-like_fold"/>
</dbReference>
<dbReference type="PANTHER" id="PTHR43806:SF11">
    <property type="entry name" value="CEREVISIN-RELATED"/>
    <property type="match status" value="1"/>
</dbReference>
<dbReference type="CDD" id="cd00146">
    <property type="entry name" value="PKD"/>
    <property type="match status" value="2"/>
</dbReference>
<dbReference type="InterPro" id="IPR000209">
    <property type="entry name" value="Peptidase_S8/S53_dom"/>
</dbReference>
<dbReference type="PROSITE" id="PS50093">
    <property type="entry name" value="PKD"/>
    <property type="match status" value="2"/>
</dbReference>
<dbReference type="InterPro" id="IPR015500">
    <property type="entry name" value="Peptidase_S8_subtilisin-rel"/>
</dbReference>
<dbReference type="InterPro" id="IPR023828">
    <property type="entry name" value="Peptidase_S8_Ser-AS"/>
</dbReference>
<keyword evidence="10" id="KW-1185">Reference proteome</keyword>
<dbReference type="InterPro" id="IPR023827">
    <property type="entry name" value="Peptidase_S8_Asp-AS"/>
</dbReference>
<dbReference type="Pfam" id="PF18911">
    <property type="entry name" value="PKD_4"/>
    <property type="match status" value="2"/>
</dbReference>
<dbReference type="InterPro" id="IPR034193">
    <property type="entry name" value="PCSK9_ProteinaseK-like"/>
</dbReference>
<dbReference type="InterPro" id="IPR036852">
    <property type="entry name" value="Peptidase_S8/S53_dom_sf"/>
</dbReference>
<feature type="active site" description="Charge relay system" evidence="5">
    <location>
        <position position="192"/>
    </location>
</feature>
<evidence type="ECO:0000256" key="7">
    <source>
        <dbReference type="SAM" id="SignalP"/>
    </source>
</evidence>
<dbReference type="SUPFAM" id="SSF49299">
    <property type="entry name" value="PKD domain"/>
    <property type="match status" value="2"/>
</dbReference>
<evidence type="ECO:0000256" key="4">
    <source>
        <dbReference type="ARBA" id="ARBA00022825"/>
    </source>
</evidence>
<evidence type="ECO:0000256" key="5">
    <source>
        <dbReference type="PROSITE-ProRule" id="PRU01240"/>
    </source>
</evidence>
<dbReference type="InterPro" id="IPR037045">
    <property type="entry name" value="S8pro/Inhibitor_I9_sf"/>
</dbReference>
<dbReference type="SMART" id="SM00089">
    <property type="entry name" value="PKD"/>
    <property type="match status" value="2"/>
</dbReference>
<dbReference type="Gene3D" id="3.40.50.200">
    <property type="entry name" value="Peptidase S8/S53 domain"/>
    <property type="match status" value="1"/>
</dbReference>
<dbReference type="PROSITE" id="PS00138">
    <property type="entry name" value="SUBTILASE_SER"/>
    <property type="match status" value="1"/>
</dbReference>
<dbReference type="InterPro" id="IPR035986">
    <property type="entry name" value="PKD_dom_sf"/>
</dbReference>
<comment type="similarity">
    <text evidence="1 5 6">Belongs to the peptidase S8 family.</text>
</comment>
<proteinExistence type="inferred from homology"/>
<keyword evidence="3 5" id="KW-0378">Hydrolase</keyword>
<evidence type="ECO:0000259" key="8">
    <source>
        <dbReference type="PROSITE" id="PS50093"/>
    </source>
</evidence>
<feature type="active site" description="Charge relay system" evidence="5">
    <location>
        <position position="348"/>
    </location>
</feature>